<evidence type="ECO:0000259" key="4">
    <source>
        <dbReference type="PROSITE" id="PS50893"/>
    </source>
</evidence>
<dbReference type="Gene3D" id="2.40.50.140">
    <property type="entry name" value="Nucleic acid-binding proteins"/>
    <property type="match status" value="1"/>
</dbReference>
<dbReference type="PANTHER" id="PTHR43875">
    <property type="entry name" value="MALTODEXTRIN IMPORT ATP-BINDING PROTEIN MSMX"/>
    <property type="match status" value="1"/>
</dbReference>
<dbReference type="FunFam" id="3.40.50.300:FF:000042">
    <property type="entry name" value="Maltose/maltodextrin ABC transporter, ATP-binding protein"/>
    <property type="match status" value="1"/>
</dbReference>
<dbReference type="InterPro" id="IPR047641">
    <property type="entry name" value="ABC_transpr_MalK/UgpC-like"/>
</dbReference>
<dbReference type="GO" id="GO:0005524">
    <property type="term" value="F:ATP binding"/>
    <property type="evidence" value="ECO:0007669"/>
    <property type="project" value="UniProtKB-KW"/>
</dbReference>
<keyword evidence="1" id="KW-0813">Transport</keyword>
<dbReference type="OrthoDB" id="9802264at2"/>
<dbReference type="GO" id="GO:0016887">
    <property type="term" value="F:ATP hydrolysis activity"/>
    <property type="evidence" value="ECO:0007669"/>
    <property type="project" value="InterPro"/>
</dbReference>
<dbReference type="PROSITE" id="PS00211">
    <property type="entry name" value="ABC_TRANSPORTER_1"/>
    <property type="match status" value="1"/>
</dbReference>
<feature type="domain" description="ABC transporter" evidence="4">
    <location>
        <begin position="4"/>
        <end position="234"/>
    </location>
</feature>
<dbReference type="Gene3D" id="2.40.50.100">
    <property type="match status" value="1"/>
</dbReference>
<dbReference type="InterPro" id="IPR040582">
    <property type="entry name" value="OB_MalK-like"/>
</dbReference>
<dbReference type="InterPro" id="IPR015855">
    <property type="entry name" value="ABC_transpr_MalK-like"/>
</dbReference>
<evidence type="ECO:0000256" key="2">
    <source>
        <dbReference type="ARBA" id="ARBA00022741"/>
    </source>
</evidence>
<dbReference type="CDD" id="cd03301">
    <property type="entry name" value="ABC_MalK_N"/>
    <property type="match status" value="1"/>
</dbReference>
<dbReference type="PATRIC" id="fig|1239307.3.peg.775"/>
<dbReference type="EMBL" id="CP006569">
    <property type="protein sequence ID" value="AHF75814.1"/>
    <property type="molecule type" value="Genomic_DNA"/>
</dbReference>
<dbReference type="NCBIfam" id="NF008653">
    <property type="entry name" value="PRK11650.1"/>
    <property type="match status" value="1"/>
</dbReference>
<dbReference type="GO" id="GO:0140359">
    <property type="term" value="F:ABC-type transporter activity"/>
    <property type="evidence" value="ECO:0007669"/>
    <property type="project" value="InterPro"/>
</dbReference>
<dbReference type="Gene3D" id="3.40.50.300">
    <property type="entry name" value="P-loop containing nucleotide triphosphate hydrolases"/>
    <property type="match status" value="1"/>
</dbReference>
<name>W0HPS0_9GAMM</name>
<evidence type="ECO:0000313" key="6">
    <source>
        <dbReference type="Proteomes" id="UP000019028"/>
    </source>
</evidence>
<proteinExistence type="predicted"/>
<reference evidence="5 6" key="1">
    <citation type="journal article" date="2014" name="Genome Biol. Evol.">
        <title>Genome degeneration and adaptation in a nascent stage of symbiosis.</title>
        <authorList>
            <person name="Oakeson K.F."/>
            <person name="Gil R."/>
            <person name="Clayton A.L."/>
            <person name="Dunn D.M."/>
            <person name="von Niederhausern A.C."/>
            <person name="Hamil C."/>
            <person name="Aoyagi A."/>
            <person name="Duval B."/>
            <person name="Baca A."/>
            <person name="Silva F.J."/>
            <person name="Vallier A."/>
            <person name="Jackson D.G."/>
            <person name="Latorre A."/>
            <person name="Weiss R.B."/>
            <person name="Heddi A."/>
            <person name="Moya A."/>
            <person name="Dale C."/>
        </authorList>
    </citation>
    <scope>NUCLEOTIDE SEQUENCE [LARGE SCALE GENOMIC DNA]</scope>
    <source>
        <strain evidence="5 6">HS1</strain>
    </source>
</reference>
<dbReference type="InterPro" id="IPR012340">
    <property type="entry name" value="NA-bd_OB-fold"/>
</dbReference>
<dbReference type="InterPro" id="IPR003439">
    <property type="entry name" value="ABC_transporter-like_ATP-bd"/>
</dbReference>
<dbReference type="GO" id="GO:0008643">
    <property type="term" value="P:carbohydrate transport"/>
    <property type="evidence" value="ECO:0007669"/>
    <property type="project" value="InterPro"/>
</dbReference>
<dbReference type="Pfam" id="PF17912">
    <property type="entry name" value="OB_MalK"/>
    <property type="match status" value="1"/>
</dbReference>
<evidence type="ECO:0000313" key="5">
    <source>
        <dbReference type="EMBL" id="AHF75814.1"/>
    </source>
</evidence>
<dbReference type="SMART" id="SM00382">
    <property type="entry name" value="AAA"/>
    <property type="match status" value="1"/>
</dbReference>
<dbReference type="PROSITE" id="PS50893">
    <property type="entry name" value="ABC_TRANSPORTER_2"/>
    <property type="match status" value="1"/>
</dbReference>
<organism evidence="5 6">
    <name type="scientific">Sodalis praecaptivus</name>
    <dbReference type="NCBI Taxonomy" id="1239307"/>
    <lineage>
        <taxon>Bacteria</taxon>
        <taxon>Pseudomonadati</taxon>
        <taxon>Pseudomonadota</taxon>
        <taxon>Gammaproteobacteria</taxon>
        <taxon>Enterobacterales</taxon>
        <taxon>Bruguierivoracaceae</taxon>
        <taxon>Sodalis</taxon>
    </lineage>
</organism>
<keyword evidence="2" id="KW-0547">Nucleotide-binding</keyword>
<dbReference type="HOGENOM" id="CLU_000604_1_1_6"/>
<dbReference type="Pfam" id="PF00005">
    <property type="entry name" value="ABC_tran"/>
    <property type="match status" value="1"/>
</dbReference>
<dbReference type="RefSeq" id="WP_025420947.1">
    <property type="nucleotide sequence ID" value="NZ_CP006569.1"/>
</dbReference>
<dbReference type="InterPro" id="IPR008995">
    <property type="entry name" value="Mo/tungstate-bd_C_term_dom"/>
</dbReference>
<evidence type="ECO:0000256" key="3">
    <source>
        <dbReference type="ARBA" id="ARBA00022840"/>
    </source>
</evidence>
<dbReference type="PANTHER" id="PTHR43875:SF10">
    <property type="entry name" value="BLL2173 PROTEIN"/>
    <property type="match status" value="1"/>
</dbReference>
<keyword evidence="3 5" id="KW-0067">ATP-binding</keyword>
<protein>
    <submittedName>
        <fullName evidence="5">ABC transporter ATP-binding protein glycerol-3-phosphate transporter</fullName>
    </submittedName>
</protein>
<dbReference type="InterPro" id="IPR027417">
    <property type="entry name" value="P-loop_NTPase"/>
</dbReference>
<dbReference type="SUPFAM" id="SSF52540">
    <property type="entry name" value="P-loop containing nucleoside triphosphate hydrolases"/>
    <property type="match status" value="1"/>
</dbReference>
<dbReference type="GO" id="GO:0055052">
    <property type="term" value="C:ATP-binding cassette (ABC) transporter complex, substrate-binding subunit-containing"/>
    <property type="evidence" value="ECO:0007669"/>
    <property type="project" value="TreeGrafter"/>
</dbReference>
<sequence>MSTVKIRELQKTYGAAQVLRGIDLDIEDGQFVVLVGPSGCGKSTLLRMIAGLEEISSGHIAINERVVNDLPPKERDIAMVFQNYALYPHMTVRDNMAFSLKLRNVRASEINQRVEQVAQSLGLSSLLSRYPRQLSGGQRQRVAMGRSVVRQPQVFLFDEPLSNLDAKLRVQMRSEIKQLHQRLHTTTVYVTHDQVEAMTMGDLVVVMRDGVIEQAGDPLSLYDFPANQFVAGFLGSPAMNFLSGILQNDGGEIRFGDGAVVPLSRRYPQRDGGPVIFGIRPEHLMPADTGIAAQVTVVEPTGSETIVMLSANELSDTPFCMVLHERRNLRPGERVFLMPKPHCEHLFETGSGLRVLPEKIN</sequence>
<dbReference type="KEGG" id="sod:Sant_0720"/>
<dbReference type="Proteomes" id="UP000019028">
    <property type="component" value="Chromosome"/>
</dbReference>
<accession>W0HPS0</accession>
<keyword evidence="6" id="KW-1185">Reference proteome</keyword>
<dbReference type="InterPro" id="IPR003593">
    <property type="entry name" value="AAA+_ATPase"/>
</dbReference>
<dbReference type="InterPro" id="IPR017871">
    <property type="entry name" value="ABC_transporter-like_CS"/>
</dbReference>
<gene>
    <name evidence="5" type="ORF">Sant_0720</name>
</gene>
<dbReference type="SUPFAM" id="SSF50331">
    <property type="entry name" value="MOP-like"/>
    <property type="match status" value="1"/>
</dbReference>
<evidence type="ECO:0000256" key="1">
    <source>
        <dbReference type="ARBA" id="ARBA00022448"/>
    </source>
</evidence>
<dbReference type="AlphaFoldDB" id="W0HPS0"/>